<keyword evidence="4" id="KW-0547">Nucleotide-binding</keyword>
<dbReference type="GO" id="GO:0004430">
    <property type="term" value="F:1-phosphatidylinositol 4-kinase activity"/>
    <property type="evidence" value="ECO:0007669"/>
    <property type="project" value="UniProtKB-EC"/>
</dbReference>
<name>A0A5B7BVP5_DAVIN</name>
<dbReference type="EMBL" id="GHES01040654">
    <property type="protein sequence ID" value="MPA71213.1"/>
    <property type="molecule type" value="Transcribed_RNA"/>
</dbReference>
<evidence type="ECO:0000256" key="2">
    <source>
        <dbReference type="ARBA" id="ARBA00012169"/>
    </source>
</evidence>
<keyword evidence="5 7" id="KW-0418">Kinase</keyword>
<sequence length="110" mass="12080">MGLKGKGDDCDAGDLGPSGFSVASIHRIDAKLLRTELPSMRESSIQVLVLCTIFLKLSIAAGFSPSHDCACDYDLSFLYDCDLSFLHDCVMFQFDNDSSHQVMDLPDQLL</sequence>
<evidence type="ECO:0000256" key="4">
    <source>
        <dbReference type="ARBA" id="ARBA00022741"/>
    </source>
</evidence>
<dbReference type="GO" id="GO:0005524">
    <property type="term" value="F:ATP binding"/>
    <property type="evidence" value="ECO:0007669"/>
    <property type="project" value="UniProtKB-KW"/>
</dbReference>
<proteinExistence type="inferred from homology"/>
<evidence type="ECO:0000256" key="1">
    <source>
        <dbReference type="ARBA" id="ARBA00008941"/>
    </source>
</evidence>
<evidence type="ECO:0000313" key="7">
    <source>
        <dbReference type="EMBL" id="MPA71213.1"/>
    </source>
</evidence>
<keyword evidence="6" id="KW-0067">ATP-binding</keyword>
<organism evidence="7">
    <name type="scientific">Davidia involucrata</name>
    <name type="common">Dove tree</name>
    <dbReference type="NCBI Taxonomy" id="16924"/>
    <lineage>
        <taxon>Eukaryota</taxon>
        <taxon>Viridiplantae</taxon>
        <taxon>Streptophyta</taxon>
        <taxon>Embryophyta</taxon>
        <taxon>Tracheophyta</taxon>
        <taxon>Spermatophyta</taxon>
        <taxon>Magnoliopsida</taxon>
        <taxon>eudicotyledons</taxon>
        <taxon>Gunneridae</taxon>
        <taxon>Pentapetalae</taxon>
        <taxon>asterids</taxon>
        <taxon>Cornales</taxon>
        <taxon>Nyssaceae</taxon>
        <taxon>Davidia</taxon>
    </lineage>
</organism>
<dbReference type="PANTHER" id="PTHR45800:SF21">
    <property type="entry name" value="PHOSPHATIDYLINOSITOL 4-KINASE GAMMA 8"/>
    <property type="match status" value="1"/>
</dbReference>
<evidence type="ECO:0000256" key="6">
    <source>
        <dbReference type="ARBA" id="ARBA00022840"/>
    </source>
</evidence>
<keyword evidence="3" id="KW-0808">Transferase</keyword>
<gene>
    <name evidence="7" type="ORF">Din_040654</name>
</gene>
<reference evidence="7" key="1">
    <citation type="submission" date="2019-08" db="EMBL/GenBank/DDBJ databases">
        <title>Reference gene set and small RNA set construction with multiple tissues from Davidia involucrata Baill.</title>
        <authorList>
            <person name="Yang H."/>
            <person name="Zhou C."/>
            <person name="Li G."/>
            <person name="Wang J."/>
            <person name="Gao P."/>
            <person name="Wang M."/>
            <person name="Wang R."/>
            <person name="Zhao Y."/>
        </authorList>
    </citation>
    <scope>NUCLEOTIDE SEQUENCE</scope>
    <source>
        <tissue evidence="7">Mixed with DoveR01_LX</tissue>
    </source>
</reference>
<evidence type="ECO:0000256" key="3">
    <source>
        <dbReference type="ARBA" id="ARBA00022679"/>
    </source>
</evidence>
<comment type="similarity">
    <text evidence="1">Belongs to the PI3/PI4-kinase family. Type II PI4K subfamily.</text>
</comment>
<accession>A0A5B7BVP5</accession>
<dbReference type="AlphaFoldDB" id="A0A5B7BVP5"/>
<dbReference type="InterPro" id="IPR044571">
    <property type="entry name" value="P4KG1-8"/>
</dbReference>
<protein>
    <recommendedName>
        <fullName evidence="2">1-phosphatidylinositol 4-kinase</fullName>
        <ecNumber evidence="2">2.7.1.67</ecNumber>
    </recommendedName>
</protein>
<evidence type="ECO:0000256" key="5">
    <source>
        <dbReference type="ARBA" id="ARBA00022777"/>
    </source>
</evidence>
<dbReference type="EC" id="2.7.1.67" evidence="2"/>
<dbReference type="PANTHER" id="PTHR45800">
    <property type="entry name" value="PHOSPHATIDYLINOSITOL 4-KINASE GAMMA"/>
    <property type="match status" value="1"/>
</dbReference>